<accession>A0A917YHX9</accession>
<keyword evidence="2" id="KW-1185">Reference proteome</keyword>
<evidence type="ECO:0000313" key="1">
    <source>
        <dbReference type="EMBL" id="GGO27313.1"/>
    </source>
</evidence>
<dbReference type="AlphaFoldDB" id="A0A917YHX9"/>
<name>A0A917YHX9_9RHOB</name>
<dbReference type="Proteomes" id="UP000598196">
    <property type="component" value="Unassembled WGS sequence"/>
</dbReference>
<dbReference type="EMBL" id="BMLP01000001">
    <property type="protein sequence ID" value="GGO27313.1"/>
    <property type="molecule type" value="Genomic_DNA"/>
</dbReference>
<dbReference type="RefSeq" id="WP_146285358.1">
    <property type="nucleotide sequence ID" value="NZ_BMLP01000001.1"/>
</dbReference>
<reference evidence="1 2" key="1">
    <citation type="journal article" date="2014" name="Int. J. Syst. Evol. Microbiol.">
        <title>Complete genome sequence of Corynebacterium casei LMG S-19264T (=DSM 44701T), isolated from a smear-ripened cheese.</title>
        <authorList>
            <consortium name="US DOE Joint Genome Institute (JGI-PGF)"/>
            <person name="Walter F."/>
            <person name="Albersmeier A."/>
            <person name="Kalinowski J."/>
            <person name="Ruckert C."/>
        </authorList>
    </citation>
    <scope>NUCLEOTIDE SEQUENCE [LARGE SCALE GENOMIC DNA]</scope>
    <source>
        <strain evidence="1 2">CGMCC 1.7029</strain>
    </source>
</reference>
<gene>
    <name evidence="1" type="ORF">GCM10010991_08890</name>
</gene>
<organism evidence="1 2">
    <name type="scientific">Gemmobacter aquaticus</name>
    <dbReference type="NCBI Taxonomy" id="490185"/>
    <lineage>
        <taxon>Bacteria</taxon>
        <taxon>Pseudomonadati</taxon>
        <taxon>Pseudomonadota</taxon>
        <taxon>Alphaproteobacteria</taxon>
        <taxon>Rhodobacterales</taxon>
        <taxon>Paracoccaceae</taxon>
        <taxon>Gemmobacter</taxon>
    </lineage>
</organism>
<proteinExistence type="predicted"/>
<sequence length="169" mass="17340">MNGSLRLALVSVVIGLLWPASIMNAENVAPGLAVDCLATADARHEVGVAQGDGVAITGLSAEQDRCLGLPPALCRETESPETCLREASAAVMAKAHELRAALPETIGGEPAAKATYGRELAGFDAAGALDTGCPPDGLDAADCQYFNAAMHLSTLRAMAQLARQNPKGD</sequence>
<evidence type="ECO:0000313" key="2">
    <source>
        <dbReference type="Proteomes" id="UP000598196"/>
    </source>
</evidence>
<comment type="caution">
    <text evidence="1">The sequence shown here is derived from an EMBL/GenBank/DDBJ whole genome shotgun (WGS) entry which is preliminary data.</text>
</comment>
<protein>
    <submittedName>
        <fullName evidence="1">Uncharacterized protein</fullName>
    </submittedName>
</protein>